<proteinExistence type="predicted"/>
<accession>A0A015ZNZ0</accession>
<evidence type="ECO:0000313" key="3">
    <source>
        <dbReference type="EMBL" id="EXZ46172.1"/>
    </source>
</evidence>
<dbReference type="PANTHER" id="PTHR39196">
    <property type="entry name" value="PRIMOSOME, DNAD SUBUNIT"/>
    <property type="match status" value="1"/>
</dbReference>
<sequence>MAIAYDGINYFPVGVNFMEENAMEVIEAKYGIKGSAIVLKLMCKIYKEGYYIRWDEEQCLIFANKAGREVQAEEVQGIIEILFTKGILDRNSYQENGILTSESIQKVWMEATKRRKRELSELPYLMVKPEKENGKADTPPALQEIQQPELFKKEKTPVNPKNVVHHVAVNAKNACNSGQSKVKENKAEENKEFPPLSSPQRGGRRAEGGFCLSPDTGIRLQYNDAQLLGTDGHAKEIKHYRHRGSKLHTQAVGLWEEGNDGMETDC</sequence>
<dbReference type="EMBL" id="JGDM01000013">
    <property type="protein sequence ID" value="EXZ46172.1"/>
    <property type="molecule type" value="Genomic_DNA"/>
</dbReference>
<comment type="caution">
    <text evidence="3">The sequence shown here is derived from an EMBL/GenBank/DDBJ whole genome shotgun (WGS) entry which is preliminary data.</text>
</comment>
<dbReference type="AlphaFoldDB" id="A0A015ZNZ0"/>
<dbReference type="Proteomes" id="UP000022272">
    <property type="component" value="Unassembled WGS sequence"/>
</dbReference>
<name>A0A015ZNZ0_BACFG</name>
<dbReference type="Pfam" id="PF14297">
    <property type="entry name" value="Lin1244_N"/>
    <property type="match status" value="1"/>
</dbReference>
<feature type="compositionally biased region" description="Basic and acidic residues" evidence="1">
    <location>
        <begin position="181"/>
        <end position="192"/>
    </location>
</feature>
<evidence type="ECO:0000313" key="4">
    <source>
        <dbReference type="Proteomes" id="UP000022272"/>
    </source>
</evidence>
<evidence type="ECO:0000256" key="1">
    <source>
        <dbReference type="SAM" id="MobiDB-lite"/>
    </source>
</evidence>
<feature type="region of interest" description="Disordered" evidence="1">
    <location>
        <begin position="177"/>
        <end position="210"/>
    </location>
</feature>
<dbReference type="PATRIC" id="fig|1339280.3.peg.705"/>
<feature type="domain" description="Lin1244/Lin1753-like N-terminal" evidence="2">
    <location>
        <begin position="10"/>
        <end position="104"/>
    </location>
</feature>
<gene>
    <name evidence="3" type="ORF">M076_0728</name>
</gene>
<evidence type="ECO:0000259" key="2">
    <source>
        <dbReference type="Pfam" id="PF14297"/>
    </source>
</evidence>
<reference evidence="3 4" key="1">
    <citation type="submission" date="2014-02" db="EMBL/GenBank/DDBJ databases">
        <authorList>
            <person name="Sears C."/>
            <person name="Carroll K."/>
            <person name="Sack B.R."/>
            <person name="Qadri F."/>
            <person name="Myers L.L."/>
            <person name="Chung G.-T."/>
            <person name="Escheverria P."/>
            <person name="Fraser C.M."/>
            <person name="Sadzewicz L."/>
            <person name="Shefchek K.A."/>
            <person name="Tallon L."/>
            <person name="Das S.P."/>
            <person name="Daugherty S."/>
            <person name="Mongodin E.F."/>
        </authorList>
    </citation>
    <scope>NUCLEOTIDE SEQUENCE [LARGE SCALE GENOMIC DNA]</scope>
    <source>
        <strain evidence="3 4">2-F-2 #4</strain>
    </source>
</reference>
<organism evidence="3 4">
    <name type="scientific">Bacteroides fragilis str. 2-F-2 #4</name>
    <dbReference type="NCBI Taxonomy" id="1339280"/>
    <lineage>
        <taxon>Bacteria</taxon>
        <taxon>Pseudomonadati</taxon>
        <taxon>Bacteroidota</taxon>
        <taxon>Bacteroidia</taxon>
        <taxon>Bacteroidales</taxon>
        <taxon>Bacteroidaceae</taxon>
        <taxon>Bacteroides</taxon>
    </lineage>
</organism>
<protein>
    <recommendedName>
        <fullName evidence="2">Lin1244/Lin1753-like N-terminal domain-containing protein</fullName>
    </recommendedName>
</protein>
<dbReference type="InterPro" id="IPR025400">
    <property type="entry name" value="Lin1244/Lin1753-like_N"/>
</dbReference>
<dbReference type="PANTHER" id="PTHR39196:SF1">
    <property type="entry name" value="PRIMOSOME, DNAD SUBUNIT"/>
    <property type="match status" value="1"/>
</dbReference>